<comment type="caution">
    <text evidence="10">The sequence shown here is derived from an EMBL/GenBank/DDBJ whole genome shotgun (WGS) entry which is preliminary data.</text>
</comment>
<dbReference type="RefSeq" id="WP_030556219.1">
    <property type="nucleotide sequence ID" value="NZ_JBIWMM010000021.1"/>
</dbReference>
<accession>A0A1E7NG96</accession>
<dbReference type="Gene3D" id="1.10.3720.10">
    <property type="entry name" value="MetI-like"/>
    <property type="match status" value="2"/>
</dbReference>
<keyword evidence="5 7" id="KW-1133">Transmembrane helix</keyword>
<name>A0A1E7NG96_KITAU</name>
<evidence type="ECO:0000256" key="7">
    <source>
        <dbReference type="RuleBase" id="RU363032"/>
    </source>
</evidence>
<keyword evidence="4 7" id="KW-0812">Transmembrane</keyword>
<reference evidence="10" key="1">
    <citation type="submission" date="2016-08" db="EMBL/GenBank/DDBJ databases">
        <title>Sequencing, Assembly and Comparative Genomics of S. aureofaciens ATCC 10762.</title>
        <authorList>
            <person name="Gradnigo J.S."/>
            <person name="Johnson N."/>
            <person name="Somerville G.A."/>
        </authorList>
    </citation>
    <scope>NUCLEOTIDE SEQUENCE [LARGE SCALE GENOMIC DNA]</scope>
    <source>
        <strain evidence="10">ATCC 10762</strain>
    </source>
</reference>
<comment type="subcellular location">
    <subcellularLocation>
        <location evidence="1 7">Cell membrane</location>
        <topology evidence="1 7">Multi-pass membrane protein</topology>
    </subcellularLocation>
</comment>
<keyword evidence="2 7" id="KW-0813">Transport</keyword>
<dbReference type="AlphaFoldDB" id="A0A1E7NG96"/>
<dbReference type="InterPro" id="IPR035906">
    <property type="entry name" value="MetI-like_sf"/>
</dbReference>
<feature type="transmembrane region" description="Helical" evidence="7">
    <location>
        <begin position="308"/>
        <end position="328"/>
    </location>
</feature>
<dbReference type="CDD" id="cd06261">
    <property type="entry name" value="TM_PBP2"/>
    <property type="match status" value="1"/>
</dbReference>
<protein>
    <submittedName>
        <fullName evidence="10">ABC transporter permease</fullName>
    </submittedName>
</protein>
<dbReference type="EMBL" id="JPRF03000001">
    <property type="protein sequence ID" value="OEV39513.1"/>
    <property type="molecule type" value="Genomic_DNA"/>
</dbReference>
<evidence type="ECO:0000256" key="6">
    <source>
        <dbReference type="ARBA" id="ARBA00023136"/>
    </source>
</evidence>
<evidence type="ECO:0000256" key="4">
    <source>
        <dbReference type="ARBA" id="ARBA00022692"/>
    </source>
</evidence>
<evidence type="ECO:0000256" key="5">
    <source>
        <dbReference type="ARBA" id="ARBA00022989"/>
    </source>
</evidence>
<feature type="domain" description="ABC transmembrane type-1" evidence="9">
    <location>
        <begin position="77"/>
        <end position="428"/>
    </location>
</feature>
<organism evidence="10 11">
    <name type="scientific">Kitasatospora aureofaciens</name>
    <name type="common">Streptomyces aureofaciens</name>
    <dbReference type="NCBI Taxonomy" id="1894"/>
    <lineage>
        <taxon>Bacteria</taxon>
        <taxon>Bacillati</taxon>
        <taxon>Actinomycetota</taxon>
        <taxon>Actinomycetes</taxon>
        <taxon>Kitasatosporales</taxon>
        <taxon>Streptomycetaceae</taxon>
        <taxon>Kitasatospora</taxon>
    </lineage>
</organism>
<evidence type="ECO:0000313" key="10">
    <source>
        <dbReference type="EMBL" id="OEV39513.1"/>
    </source>
</evidence>
<gene>
    <name evidence="10" type="ORF">HS99_0002145</name>
</gene>
<dbReference type="PANTHER" id="PTHR43227">
    <property type="entry name" value="BLL4140 PROTEIN"/>
    <property type="match status" value="1"/>
</dbReference>
<dbReference type="GO" id="GO:0005886">
    <property type="term" value="C:plasma membrane"/>
    <property type="evidence" value="ECO:0007669"/>
    <property type="project" value="UniProtKB-SubCell"/>
</dbReference>
<evidence type="ECO:0000256" key="8">
    <source>
        <dbReference type="SAM" id="MobiDB-lite"/>
    </source>
</evidence>
<evidence type="ECO:0000259" key="9">
    <source>
        <dbReference type="PROSITE" id="PS50928"/>
    </source>
</evidence>
<dbReference type="InterPro" id="IPR000515">
    <property type="entry name" value="MetI-like"/>
</dbReference>
<dbReference type="PROSITE" id="PS50928">
    <property type="entry name" value="ABC_TM1"/>
    <property type="match status" value="1"/>
</dbReference>
<keyword evidence="11" id="KW-1185">Reference proteome</keyword>
<evidence type="ECO:0000256" key="2">
    <source>
        <dbReference type="ARBA" id="ARBA00022448"/>
    </source>
</evidence>
<feature type="transmembrane region" description="Helical" evidence="7">
    <location>
        <begin position="81"/>
        <end position="101"/>
    </location>
</feature>
<keyword evidence="3" id="KW-1003">Cell membrane</keyword>
<feature type="transmembrane region" description="Helical" evidence="7">
    <location>
        <begin position="113"/>
        <end position="134"/>
    </location>
</feature>
<feature type="transmembrane region" description="Helical" evidence="7">
    <location>
        <begin position="355"/>
        <end position="381"/>
    </location>
</feature>
<dbReference type="OrthoDB" id="3515028at2"/>
<evidence type="ECO:0000256" key="3">
    <source>
        <dbReference type="ARBA" id="ARBA00022475"/>
    </source>
</evidence>
<dbReference type="InterPro" id="IPR050809">
    <property type="entry name" value="UgpAE/MalFG_permease"/>
</dbReference>
<proteinExistence type="inferred from homology"/>
<dbReference type="PANTHER" id="PTHR43227:SF8">
    <property type="entry name" value="DIACETYLCHITOBIOSE UPTAKE SYSTEM PERMEASE PROTEIN DASB"/>
    <property type="match status" value="1"/>
</dbReference>
<evidence type="ECO:0000313" key="11">
    <source>
        <dbReference type="Proteomes" id="UP000037395"/>
    </source>
</evidence>
<dbReference type="Proteomes" id="UP000037395">
    <property type="component" value="Unassembled WGS sequence"/>
</dbReference>
<evidence type="ECO:0000256" key="1">
    <source>
        <dbReference type="ARBA" id="ARBA00004651"/>
    </source>
</evidence>
<keyword evidence="6 7" id="KW-0472">Membrane</keyword>
<feature type="region of interest" description="Disordered" evidence="8">
    <location>
        <begin position="157"/>
        <end position="177"/>
    </location>
</feature>
<dbReference type="SUPFAM" id="SSF161098">
    <property type="entry name" value="MetI-like"/>
    <property type="match status" value="1"/>
</dbReference>
<sequence>MSLRSPRSGRASGGALRRHRGLALLFVLPALLLLGALVVYPIGYSVARSLFDASGHRFVGLDNYGTAFTDHATLTAVRNNAIWVAVAPALVTAVGLVFAVLTEKIRWATAFKLLVFMPMAISFLAAGIIFRTVYDADPHRGALNAAAVAVHDTFNDRSTYPGAHPRPGGGLDRAQGGDITAPTSTRVVLLPLVGVQPGALPATARTAQEPAGGDGVSGTVFLDFVPGGGGHPGRLDAGKKGLPGVTVQLRDGGRTVDTTTTAADGTFRFGAAPTATTSVVMPAANFAAPYRGVDWLGPAFITPAIIGAYIWIWAGFAMVIIAGGLANLPRETIEAARIDGAGEWQIFRRITVPQLAPVLGVVFITMVINVMKIFDLVYIIAPGPVQQDAGVLALRLYLVSFGGGNDQGLGSALSVLLLLLVVPVMLLNVRRFRGSRA</sequence>
<dbReference type="GO" id="GO:0055085">
    <property type="term" value="P:transmembrane transport"/>
    <property type="evidence" value="ECO:0007669"/>
    <property type="project" value="InterPro"/>
</dbReference>
<feature type="transmembrane region" description="Helical" evidence="7">
    <location>
        <begin position="408"/>
        <end position="429"/>
    </location>
</feature>
<dbReference type="SUPFAM" id="SSF49478">
    <property type="entry name" value="Cna protein B-type domain"/>
    <property type="match status" value="1"/>
</dbReference>
<comment type="similarity">
    <text evidence="7">Belongs to the binding-protein-dependent transport system permease family.</text>
</comment>
<dbReference type="Pfam" id="PF00528">
    <property type="entry name" value="BPD_transp_1"/>
    <property type="match status" value="1"/>
</dbReference>
<feature type="transmembrane region" description="Helical" evidence="7">
    <location>
        <begin position="21"/>
        <end position="42"/>
    </location>
</feature>